<evidence type="ECO:0000313" key="1">
    <source>
        <dbReference type="EMBL" id="RPA96384.1"/>
    </source>
</evidence>
<accession>A0A3N4JRF0</accession>
<gene>
    <name evidence="1" type="ORF">L873DRAFT_1694760</name>
</gene>
<dbReference type="EMBL" id="ML120415">
    <property type="protein sequence ID" value="RPA96384.1"/>
    <property type="molecule type" value="Genomic_DNA"/>
</dbReference>
<sequence length="71" mass="8258">MIDFFHMTYKSFSLLTTKIYQDPIFYNTSCNLQVSLIIQLIVALYLLGSYESSTVRGTEKQKKVISVPRHH</sequence>
<name>A0A3N4JRF0_9PEZI</name>
<dbReference type="AlphaFoldDB" id="A0A3N4JRF0"/>
<keyword evidence="2" id="KW-1185">Reference proteome</keyword>
<protein>
    <submittedName>
        <fullName evidence="1">Uncharacterized protein</fullName>
    </submittedName>
</protein>
<organism evidence="1 2">
    <name type="scientific">Choiromyces venosus 120613-1</name>
    <dbReference type="NCBI Taxonomy" id="1336337"/>
    <lineage>
        <taxon>Eukaryota</taxon>
        <taxon>Fungi</taxon>
        <taxon>Dikarya</taxon>
        <taxon>Ascomycota</taxon>
        <taxon>Pezizomycotina</taxon>
        <taxon>Pezizomycetes</taxon>
        <taxon>Pezizales</taxon>
        <taxon>Tuberaceae</taxon>
        <taxon>Choiromyces</taxon>
    </lineage>
</organism>
<evidence type="ECO:0000313" key="2">
    <source>
        <dbReference type="Proteomes" id="UP000276215"/>
    </source>
</evidence>
<dbReference type="Proteomes" id="UP000276215">
    <property type="component" value="Unassembled WGS sequence"/>
</dbReference>
<reference evidence="1 2" key="1">
    <citation type="journal article" date="2018" name="Nat. Ecol. Evol.">
        <title>Pezizomycetes genomes reveal the molecular basis of ectomycorrhizal truffle lifestyle.</title>
        <authorList>
            <person name="Murat C."/>
            <person name="Payen T."/>
            <person name="Noel B."/>
            <person name="Kuo A."/>
            <person name="Morin E."/>
            <person name="Chen J."/>
            <person name="Kohler A."/>
            <person name="Krizsan K."/>
            <person name="Balestrini R."/>
            <person name="Da Silva C."/>
            <person name="Montanini B."/>
            <person name="Hainaut M."/>
            <person name="Levati E."/>
            <person name="Barry K.W."/>
            <person name="Belfiori B."/>
            <person name="Cichocki N."/>
            <person name="Clum A."/>
            <person name="Dockter R.B."/>
            <person name="Fauchery L."/>
            <person name="Guy J."/>
            <person name="Iotti M."/>
            <person name="Le Tacon F."/>
            <person name="Lindquist E.A."/>
            <person name="Lipzen A."/>
            <person name="Malagnac F."/>
            <person name="Mello A."/>
            <person name="Molinier V."/>
            <person name="Miyauchi S."/>
            <person name="Poulain J."/>
            <person name="Riccioni C."/>
            <person name="Rubini A."/>
            <person name="Sitrit Y."/>
            <person name="Splivallo R."/>
            <person name="Traeger S."/>
            <person name="Wang M."/>
            <person name="Zifcakova L."/>
            <person name="Wipf D."/>
            <person name="Zambonelli A."/>
            <person name="Paolocci F."/>
            <person name="Nowrousian M."/>
            <person name="Ottonello S."/>
            <person name="Baldrian P."/>
            <person name="Spatafora J.W."/>
            <person name="Henrissat B."/>
            <person name="Nagy L.G."/>
            <person name="Aury J.M."/>
            <person name="Wincker P."/>
            <person name="Grigoriev I.V."/>
            <person name="Bonfante P."/>
            <person name="Martin F.M."/>
        </authorList>
    </citation>
    <scope>NUCLEOTIDE SEQUENCE [LARGE SCALE GENOMIC DNA]</scope>
    <source>
        <strain evidence="1 2">120613-1</strain>
    </source>
</reference>
<proteinExistence type="predicted"/>